<name>A0A418YIM0_9GAMM</name>
<keyword evidence="1" id="KW-1133">Transmembrane helix</keyword>
<dbReference type="InterPro" id="IPR029058">
    <property type="entry name" value="AB_hydrolase_fold"/>
</dbReference>
<dbReference type="GO" id="GO:0016787">
    <property type="term" value="F:hydrolase activity"/>
    <property type="evidence" value="ECO:0007669"/>
    <property type="project" value="UniProtKB-KW"/>
</dbReference>
<dbReference type="EMBL" id="QZCH01000002">
    <property type="protein sequence ID" value="RJG50467.1"/>
    <property type="molecule type" value="Genomic_DNA"/>
</dbReference>
<keyword evidence="1" id="KW-0812">Transmembrane</keyword>
<evidence type="ECO:0000313" key="4">
    <source>
        <dbReference type="Proteomes" id="UP000283255"/>
    </source>
</evidence>
<reference evidence="3 4" key="1">
    <citation type="submission" date="2018-09" db="EMBL/GenBank/DDBJ databases">
        <authorList>
            <person name="Wang F."/>
        </authorList>
    </citation>
    <scope>NUCLEOTIDE SEQUENCE [LARGE SCALE GENOMIC DNA]</scope>
    <source>
        <strain evidence="3 4">PLHSC7-2</strain>
    </source>
</reference>
<dbReference type="SUPFAM" id="SSF53474">
    <property type="entry name" value="alpha/beta-Hydrolases"/>
    <property type="match status" value="1"/>
</dbReference>
<dbReference type="AlphaFoldDB" id="A0A418YIM0"/>
<comment type="caution">
    <text evidence="3">The sequence shown here is derived from an EMBL/GenBank/DDBJ whole genome shotgun (WGS) entry which is preliminary data.</text>
</comment>
<feature type="transmembrane region" description="Helical" evidence="1">
    <location>
        <begin position="17"/>
        <end position="37"/>
    </location>
</feature>
<evidence type="ECO:0000313" key="3">
    <source>
        <dbReference type="EMBL" id="RJG50467.1"/>
    </source>
</evidence>
<keyword evidence="3" id="KW-0378">Hydrolase</keyword>
<proteinExistence type="predicted"/>
<accession>A0A418YIM0</accession>
<evidence type="ECO:0000256" key="1">
    <source>
        <dbReference type="SAM" id="Phobius"/>
    </source>
</evidence>
<gene>
    <name evidence="3" type="ORF">D1Z90_03020</name>
</gene>
<feature type="domain" description="Serine aminopeptidase S33" evidence="2">
    <location>
        <begin position="123"/>
        <end position="255"/>
    </location>
</feature>
<keyword evidence="1" id="KW-0472">Membrane</keyword>
<dbReference type="Proteomes" id="UP000283255">
    <property type="component" value="Unassembled WGS sequence"/>
</dbReference>
<organism evidence="3 4">
    <name type="scientific">Motilimonas pumila</name>
    <dbReference type="NCBI Taxonomy" id="2303987"/>
    <lineage>
        <taxon>Bacteria</taxon>
        <taxon>Pseudomonadati</taxon>
        <taxon>Pseudomonadota</taxon>
        <taxon>Gammaproteobacteria</taxon>
        <taxon>Alteromonadales</taxon>
        <taxon>Alteromonadales genera incertae sedis</taxon>
        <taxon>Motilimonas</taxon>
    </lineage>
</organism>
<dbReference type="Pfam" id="PF12146">
    <property type="entry name" value="Hydrolase_4"/>
    <property type="match status" value="1"/>
</dbReference>
<dbReference type="InterPro" id="IPR022742">
    <property type="entry name" value="Hydrolase_4"/>
</dbReference>
<evidence type="ECO:0000259" key="2">
    <source>
        <dbReference type="Pfam" id="PF12146"/>
    </source>
</evidence>
<keyword evidence="4" id="KW-1185">Reference proteome</keyword>
<dbReference type="Gene3D" id="3.40.50.1820">
    <property type="entry name" value="alpha/beta hydrolase"/>
    <property type="match status" value="1"/>
</dbReference>
<sequence>MTVVRWRWKILKESLKALGYGALFTFFAAIALAVYILDSRPDLSFWHTEVLPQEFDQNSEITTLAQYFALERALFAALDARTAQASQRDPANKINRYDDRSLASPKRWPQDWNRSFEVTPDNPDFGIVLLHGLSDSPYSLRDVHLAFYQHNAYQLGLRLPGHGTMPSALTQTSWQDMYAATELAMRHAKAKLGDKPLYVVGYSTGGSLIIHYILQQLKQTGTTDVTGLAMISPAIATSKVAMAAQWQERLGSWLGLEKLAWNSISIEYNPYKYGSFAINAGNQIYQLSLANQALLANIKQQQPELLADFPATLSFQSVADSTILPSAVLSQFYDYLPAPNTGQHELVLFDINRYGKQQVLLKREPLKSFERYLNRVGNAPHLAIHLITNIHSDSREMALKSYPDTSAQTPLLLPYSWPSTVYSLSHVALSFAYNDPLYGALPSVEQQSIHIGSMALSGEIGLIHIGSASMLRQKWNPAQPWLVNYLVNRLQPAI</sequence>
<protein>
    <submittedName>
        <fullName evidence="3">Alpha/beta fold hydrolase</fullName>
    </submittedName>
</protein>
<reference evidence="3 4" key="2">
    <citation type="submission" date="2019-01" db="EMBL/GenBank/DDBJ databases">
        <title>Motilimonas pumilus sp. nov., isolated from the gut of sea cucumber (Apostichopus japonicus).</title>
        <authorList>
            <person name="Wang F.-Q."/>
            <person name="Ren L.-H."/>
            <person name="Lin Y.-W."/>
            <person name="Sun G.-H."/>
            <person name="Du Z.-J."/>
            <person name="Zhao J.-X."/>
            <person name="Liu X.-J."/>
            <person name="Liu L.-J."/>
        </authorList>
    </citation>
    <scope>NUCLEOTIDE SEQUENCE [LARGE SCALE GENOMIC DNA]</scope>
    <source>
        <strain evidence="3 4">PLHSC7-2</strain>
    </source>
</reference>